<dbReference type="EMBL" id="JADOUF010000001">
    <property type="protein sequence ID" value="MBG6138730.1"/>
    <property type="molecule type" value="Genomic_DNA"/>
</dbReference>
<dbReference type="Pfam" id="PF01047">
    <property type="entry name" value="MarR"/>
    <property type="match status" value="1"/>
</dbReference>
<keyword evidence="2" id="KW-0238">DNA-binding</keyword>
<dbReference type="GO" id="GO:0003677">
    <property type="term" value="F:DNA binding"/>
    <property type="evidence" value="ECO:0007669"/>
    <property type="project" value="UniProtKB-KW"/>
</dbReference>
<organism evidence="2 3">
    <name type="scientific">Longispora fulva</name>
    <dbReference type="NCBI Taxonomy" id="619741"/>
    <lineage>
        <taxon>Bacteria</taxon>
        <taxon>Bacillati</taxon>
        <taxon>Actinomycetota</taxon>
        <taxon>Actinomycetes</taxon>
        <taxon>Micromonosporales</taxon>
        <taxon>Micromonosporaceae</taxon>
        <taxon>Longispora</taxon>
    </lineage>
</organism>
<dbReference type="PROSITE" id="PS50995">
    <property type="entry name" value="HTH_MARR_2"/>
    <property type="match status" value="1"/>
</dbReference>
<name>A0A8J7GJK1_9ACTN</name>
<keyword evidence="3" id="KW-1185">Reference proteome</keyword>
<accession>A0A8J7GJK1</accession>
<dbReference type="InterPro" id="IPR036390">
    <property type="entry name" value="WH_DNA-bd_sf"/>
</dbReference>
<dbReference type="GO" id="GO:0003700">
    <property type="term" value="F:DNA-binding transcription factor activity"/>
    <property type="evidence" value="ECO:0007669"/>
    <property type="project" value="InterPro"/>
</dbReference>
<dbReference type="AlphaFoldDB" id="A0A8J7GJK1"/>
<dbReference type="PANTHER" id="PTHR33164">
    <property type="entry name" value="TRANSCRIPTIONAL REGULATOR, MARR FAMILY"/>
    <property type="match status" value="1"/>
</dbReference>
<feature type="domain" description="HTH marR-type" evidence="1">
    <location>
        <begin position="3"/>
        <end position="121"/>
    </location>
</feature>
<sequence>MTDTELVNAWRGLLERYHATSCALDRELNEKHQLGVSEFEVLERLDQNEECMRIQELAASVHLSQSALSRVVARLERDFLVTREICATDRRGVYVKLTDTGAQRYTEALPTQRAVLADNLA</sequence>
<proteinExistence type="predicted"/>
<dbReference type="PANTHER" id="PTHR33164:SF99">
    <property type="entry name" value="MARR FAMILY REGULATORY PROTEIN"/>
    <property type="match status" value="1"/>
</dbReference>
<dbReference type="Gene3D" id="1.10.10.10">
    <property type="entry name" value="Winged helix-like DNA-binding domain superfamily/Winged helix DNA-binding domain"/>
    <property type="match status" value="1"/>
</dbReference>
<evidence type="ECO:0000313" key="2">
    <source>
        <dbReference type="EMBL" id="MBG6138730.1"/>
    </source>
</evidence>
<dbReference type="RefSeq" id="WP_197005456.1">
    <property type="nucleotide sequence ID" value="NZ_BONS01000009.1"/>
</dbReference>
<dbReference type="InterPro" id="IPR000835">
    <property type="entry name" value="HTH_MarR-typ"/>
</dbReference>
<dbReference type="SUPFAM" id="SSF46785">
    <property type="entry name" value="Winged helix' DNA-binding domain"/>
    <property type="match status" value="1"/>
</dbReference>
<dbReference type="InterPro" id="IPR039422">
    <property type="entry name" value="MarR/SlyA-like"/>
</dbReference>
<evidence type="ECO:0000313" key="3">
    <source>
        <dbReference type="Proteomes" id="UP000622552"/>
    </source>
</evidence>
<comment type="caution">
    <text evidence="2">The sequence shown here is derived from an EMBL/GenBank/DDBJ whole genome shotgun (WGS) entry which is preliminary data.</text>
</comment>
<reference evidence="2" key="1">
    <citation type="submission" date="2020-11" db="EMBL/GenBank/DDBJ databases">
        <title>Sequencing the genomes of 1000 actinobacteria strains.</title>
        <authorList>
            <person name="Klenk H.-P."/>
        </authorList>
    </citation>
    <scope>NUCLEOTIDE SEQUENCE</scope>
    <source>
        <strain evidence="2">DSM 45356</strain>
    </source>
</reference>
<dbReference type="Proteomes" id="UP000622552">
    <property type="component" value="Unassembled WGS sequence"/>
</dbReference>
<dbReference type="GO" id="GO:0006950">
    <property type="term" value="P:response to stress"/>
    <property type="evidence" value="ECO:0007669"/>
    <property type="project" value="TreeGrafter"/>
</dbReference>
<gene>
    <name evidence="2" type="ORF">IW245_004924</name>
</gene>
<evidence type="ECO:0000259" key="1">
    <source>
        <dbReference type="PROSITE" id="PS50995"/>
    </source>
</evidence>
<protein>
    <submittedName>
        <fullName evidence="2">DNA-binding MarR family transcriptional regulator</fullName>
    </submittedName>
</protein>
<dbReference type="InterPro" id="IPR036388">
    <property type="entry name" value="WH-like_DNA-bd_sf"/>
</dbReference>
<dbReference type="SMART" id="SM00347">
    <property type="entry name" value="HTH_MARR"/>
    <property type="match status" value="1"/>
</dbReference>